<reference evidence="1 2" key="1">
    <citation type="submission" date="2015-11" db="EMBL/GenBank/DDBJ databases">
        <authorList>
            <person name="Sahl J."/>
            <person name="Wagner D."/>
            <person name="Keim P."/>
        </authorList>
    </citation>
    <scope>NUCLEOTIDE SEQUENCE [LARGE SCALE GENOMIC DNA]</scope>
    <source>
        <strain evidence="1 2">BDU18</strain>
    </source>
</reference>
<dbReference type="EMBL" id="LNJQ01000001">
    <property type="protein sequence ID" value="KWZ42482.1"/>
    <property type="molecule type" value="Genomic_DNA"/>
</dbReference>
<sequence length="71" mass="8221">MRRLVLPRIEEALSAAQIRLANAYIERLEWAVTCIDRCDRPHALFCLGPPYFETEGYGVPFPFAQYEKMAD</sequence>
<gene>
    <name evidence="1" type="ORF">WS72_06075</name>
</gene>
<name>A0ABR5TBV8_9BURK</name>
<protein>
    <submittedName>
        <fullName evidence="1">Uncharacterized protein</fullName>
    </submittedName>
</protein>
<accession>A0ABR5TBV8</accession>
<comment type="caution">
    <text evidence="1">The sequence shown here is derived from an EMBL/GenBank/DDBJ whole genome shotgun (WGS) entry which is preliminary data.</text>
</comment>
<keyword evidence="2" id="KW-1185">Reference proteome</keyword>
<evidence type="ECO:0000313" key="1">
    <source>
        <dbReference type="EMBL" id="KWZ42482.1"/>
    </source>
</evidence>
<proteinExistence type="predicted"/>
<dbReference type="Proteomes" id="UP000070255">
    <property type="component" value="Unassembled WGS sequence"/>
</dbReference>
<organism evidence="1 2">
    <name type="scientific">Burkholderia savannae</name>
    <dbReference type="NCBI Taxonomy" id="1637837"/>
    <lineage>
        <taxon>Bacteria</taxon>
        <taxon>Pseudomonadati</taxon>
        <taxon>Pseudomonadota</taxon>
        <taxon>Betaproteobacteria</taxon>
        <taxon>Burkholderiales</taxon>
        <taxon>Burkholderiaceae</taxon>
        <taxon>Burkholderia</taxon>
        <taxon>pseudomallei group</taxon>
    </lineage>
</organism>
<evidence type="ECO:0000313" key="2">
    <source>
        <dbReference type="Proteomes" id="UP000070255"/>
    </source>
</evidence>